<reference evidence="3" key="1">
    <citation type="submission" date="2023-11" db="UniProtKB">
        <authorList>
            <consortium name="WormBaseParasite"/>
        </authorList>
    </citation>
    <scope>IDENTIFICATION</scope>
</reference>
<evidence type="ECO:0008006" key="4">
    <source>
        <dbReference type="Google" id="ProtNLM"/>
    </source>
</evidence>
<name>A0AA85BA10_9TREM</name>
<accession>A0AA85BA10</accession>
<evidence type="ECO:0000256" key="1">
    <source>
        <dbReference type="SAM" id="MobiDB-lite"/>
    </source>
</evidence>
<dbReference type="PANTHER" id="PTHR38681">
    <property type="entry name" value="RETROVIRUS-RELATED POL POLYPROTEIN FROM TRANSPOSON 412-LIKE PROTEIN-RELATED"/>
    <property type="match status" value="1"/>
</dbReference>
<evidence type="ECO:0000313" key="2">
    <source>
        <dbReference type="Proteomes" id="UP000050791"/>
    </source>
</evidence>
<evidence type="ECO:0000313" key="3">
    <source>
        <dbReference type="WBParaSite" id="SMTH1_39350.1"/>
    </source>
</evidence>
<feature type="region of interest" description="Disordered" evidence="1">
    <location>
        <begin position="179"/>
        <end position="199"/>
    </location>
</feature>
<protein>
    <recommendedName>
        <fullName evidence="4">Integrase catalytic domain-containing protein</fullName>
    </recommendedName>
</protein>
<dbReference type="WBParaSite" id="SMTH1_39350.1">
    <property type="protein sequence ID" value="SMTH1_39350.1"/>
    <property type="gene ID" value="SMTH1_39350"/>
</dbReference>
<sequence>MTSYHQMANGMVERLYRQLTASLTSVIVNNDLANKLPLVMLGLRTIIKQDMGCCPDWLVYGITLCLTGGFSASDKSVQIDVANYVQRLKKHMNYLKITILRLQQRRVFILKELRNSTHVFIRGGNVQPTLQPNYDSPFKVITRTDMAVTVEKAGKTDLISIERVKPAFIDIDFQSTSTDPSKTFTPTKHESQESTALMQ</sequence>
<organism evidence="2 3">
    <name type="scientific">Schistosoma mattheei</name>
    <dbReference type="NCBI Taxonomy" id="31246"/>
    <lineage>
        <taxon>Eukaryota</taxon>
        <taxon>Metazoa</taxon>
        <taxon>Spiralia</taxon>
        <taxon>Lophotrochozoa</taxon>
        <taxon>Platyhelminthes</taxon>
        <taxon>Trematoda</taxon>
        <taxon>Digenea</taxon>
        <taxon>Strigeidida</taxon>
        <taxon>Schistosomatoidea</taxon>
        <taxon>Schistosomatidae</taxon>
        <taxon>Schistosoma</taxon>
    </lineage>
</organism>
<dbReference type="Proteomes" id="UP000050791">
    <property type="component" value="Unassembled WGS sequence"/>
</dbReference>
<dbReference type="AlphaFoldDB" id="A0AA85BA10"/>
<proteinExistence type="predicted"/>
<dbReference type="PANTHER" id="PTHR38681:SF1">
    <property type="entry name" value="RETROVIRUS-RELATED POL POLYPROTEIN FROM TRANSPOSON 412-LIKE PROTEIN"/>
    <property type="match status" value="1"/>
</dbReference>